<dbReference type="GO" id="GO:0005634">
    <property type="term" value="C:nucleus"/>
    <property type="evidence" value="ECO:0007669"/>
    <property type="project" value="TreeGrafter"/>
</dbReference>
<dbReference type="PANTHER" id="PTHR23059:SF4">
    <property type="entry name" value="ZINC FINGER TRAF-TYPE-CONTAINING PROTEIN 1"/>
    <property type="match status" value="1"/>
</dbReference>
<dbReference type="AlphaFoldDB" id="A0A8S3HL89"/>
<evidence type="ECO:0000256" key="1">
    <source>
        <dbReference type="ARBA" id="ARBA00022723"/>
    </source>
</evidence>
<dbReference type="InterPro" id="IPR039338">
    <property type="entry name" value="ZFTRAF1"/>
</dbReference>
<reference evidence="2" key="1">
    <citation type="submission" date="2021-02" db="EMBL/GenBank/DDBJ databases">
        <authorList>
            <person name="Nowell W R."/>
        </authorList>
    </citation>
    <scope>NUCLEOTIDE SEQUENCE</scope>
</reference>
<name>A0A8S3HL89_9BILA</name>
<evidence type="ECO:0000313" key="4">
    <source>
        <dbReference type="Proteomes" id="UP000676336"/>
    </source>
</evidence>
<dbReference type="EMBL" id="CAJOBJ010334859">
    <property type="protein sequence ID" value="CAF5187602.1"/>
    <property type="molecule type" value="Genomic_DNA"/>
</dbReference>
<dbReference type="Proteomes" id="UP000676336">
    <property type="component" value="Unassembled WGS sequence"/>
</dbReference>
<dbReference type="Proteomes" id="UP000681720">
    <property type="component" value="Unassembled WGS sequence"/>
</dbReference>
<gene>
    <name evidence="3" type="ORF">GIL414_LOCUS71711</name>
    <name evidence="2" type="ORF">SMN809_LOCUS70333</name>
</gene>
<dbReference type="GO" id="GO:0046872">
    <property type="term" value="F:metal ion binding"/>
    <property type="evidence" value="ECO:0007669"/>
    <property type="project" value="UniProtKB-KW"/>
</dbReference>
<comment type="caution">
    <text evidence="2">The sequence shown here is derived from an EMBL/GenBank/DDBJ whole genome shotgun (WGS) entry which is preliminary data.</text>
</comment>
<protein>
    <submittedName>
        <fullName evidence="2">Uncharacterized protein</fullName>
    </submittedName>
</protein>
<feature type="non-terminal residue" evidence="2">
    <location>
        <position position="1"/>
    </location>
</feature>
<organism evidence="2 4">
    <name type="scientific">Rotaria magnacalcarata</name>
    <dbReference type="NCBI Taxonomy" id="392030"/>
    <lineage>
        <taxon>Eukaryota</taxon>
        <taxon>Metazoa</taxon>
        <taxon>Spiralia</taxon>
        <taxon>Gnathifera</taxon>
        <taxon>Rotifera</taxon>
        <taxon>Eurotatoria</taxon>
        <taxon>Bdelloidea</taxon>
        <taxon>Philodinida</taxon>
        <taxon>Philodinidae</taxon>
        <taxon>Rotaria</taxon>
    </lineage>
</organism>
<accession>A0A8S3HL89</accession>
<keyword evidence="1" id="KW-0479">Metal-binding</keyword>
<proteinExistence type="predicted"/>
<sequence>MAEITIPNDSQRNFSSDTVSISNISEIPMLVSTDHVKLDSNDAEEPPAKKSKVSLNDKTRLLEDRIGSILSCCICLDLSTLAMFQCINGHLMCVSCFNHLLADCKMKDEQTT</sequence>
<dbReference type="PANTHER" id="PTHR23059">
    <property type="entry name" value="CYSTEINE AND HISTIDINE-RICH PROTEIN 1"/>
    <property type="match status" value="1"/>
</dbReference>
<evidence type="ECO:0000313" key="2">
    <source>
        <dbReference type="EMBL" id="CAF5185427.1"/>
    </source>
</evidence>
<evidence type="ECO:0000313" key="3">
    <source>
        <dbReference type="EMBL" id="CAF5187602.1"/>
    </source>
</evidence>
<dbReference type="EMBL" id="CAJOBI010321243">
    <property type="protein sequence ID" value="CAF5185427.1"/>
    <property type="molecule type" value="Genomic_DNA"/>
</dbReference>